<evidence type="ECO:0000256" key="3">
    <source>
        <dbReference type="SAM" id="SignalP"/>
    </source>
</evidence>
<keyword evidence="2" id="KW-0472">Membrane</keyword>
<dbReference type="PANTHER" id="PTHR34883">
    <property type="entry name" value="SERINE-RICH PROTEIN, PUTATIVE-RELATED-RELATED"/>
    <property type="match status" value="1"/>
</dbReference>
<evidence type="ECO:0000313" key="5">
    <source>
        <dbReference type="Proteomes" id="UP000235786"/>
    </source>
</evidence>
<keyword evidence="2" id="KW-0812">Transmembrane</keyword>
<dbReference type="STRING" id="1149755.A0A2J6S575"/>
<dbReference type="OrthoDB" id="5421909at2759"/>
<dbReference type="InterPro" id="IPR052953">
    <property type="entry name" value="Ser-rich/MCO-related"/>
</dbReference>
<evidence type="ECO:0000256" key="1">
    <source>
        <dbReference type="SAM" id="MobiDB-lite"/>
    </source>
</evidence>
<dbReference type="InterPro" id="IPR008972">
    <property type="entry name" value="Cupredoxin"/>
</dbReference>
<gene>
    <name evidence="4" type="ORF">L207DRAFT_523378</name>
</gene>
<organism evidence="4 5">
    <name type="scientific">Hyaloscypha variabilis (strain UAMH 11265 / GT02V1 / F)</name>
    <name type="common">Meliniomyces variabilis</name>
    <dbReference type="NCBI Taxonomy" id="1149755"/>
    <lineage>
        <taxon>Eukaryota</taxon>
        <taxon>Fungi</taxon>
        <taxon>Dikarya</taxon>
        <taxon>Ascomycota</taxon>
        <taxon>Pezizomycotina</taxon>
        <taxon>Leotiomycetes</taxon>
        <taxon>Helotiales</taxon>
        <taxon>Hyaloscyphaceae</taxon>
        <taxon>Hyaloscypha</taxon>
        <taxon>Hyaloscypha variabilis</taxon>
    </lineage>
</organism>
<feature type="signal peptide" evidence="3">
    <location>
        <begin position="1"/>
        <end position="18"/>
    </location>
</feature>
<feature type="compositionally biased region" description="Low complexity" evidence="1">
    <location>
        <begin position="175"/>
        <end position="191"/>
    </location>
</feature>
<evidence type="ECO:0008006" key="6">
    <source>
        <dbReference type="Google" id="ProtNLM"/>
    </source>
</evidence>
<protein>
    <recommendedName>
        <fullName evidence="6">Cupredoxin</fullName>
    </recommendedName>
</protein>
<feature type="region of interest" description="Disordered" evidence="1">
    <location>
        <begin position="175"/>
        <end position="212"/>
    </location>
</feature>
<evidence type="ECO:0000313" key="4">
    <source>
        <dbReference type="EMBL" id="PMD45919.1"/>
    </source>
</evidence>
<reference evidence="4 5" key="1">
    <citation type="submission" date="2016-04" db="EMBL/GenBank/DDBJ databases">
        <title>A degradative enzymes factory behind the ericoid mycorrhizal symbiosis.</title>
        <authorList>
            <consortium name="DOE Joint Genome Institute"/>
            <person name="Martino E."/>
            <person name="Morin E."/>
            <person name="Grelet G."/>
            <person name="Kuo A."/>
            <person name="Kohler A."/>
            <person name="Daghino S."/>
            <person name="Barry K."/>
            <person name="Choi C."/>
            <person name="Cichocki N."/>
            <person name="Clum A."/>
            <person name="Copeland A."/>
            <person name="Hainaut M."/>
            <person name="Haridas S."/>
            <person name="Labutti K."/>
            <person name="Lindquist E."/>
            <person name="Lipzen A."/>
            <person name="Khouja H.-R."/>
            <person name="Murat C."/>
            <person name="Ohm R."/>
            <person name="Olson A."/>
            <person name="Spatafora J."/>
            <person name="Veneault-Fourrey C."/>
            <person name="Henrissat B."/>
            <person name="Grigoriev I."/>
            <person name="Martin F."/>
            <person name="Perotto S."/>
        </authorList>
    </citation>
    <scope>NUCLEOTIDE SEQUENCE [LARGE SCALE GENOMIC DNA]</scope>
    <source>
        <strain evidence="4 5">F</strain>
    </source>
</reference>
<dbReference type="EMBL" id="KZ613939">
    <property type="protein sequence ID" value="PMD45919.1"/>
    <property type="molecule type" value="Genomic_DNA"/>
</dbReference>
<dbReference type="AlphaFoldDB" id="A0A2J6S575"/>
<dbReference type="Proteomes" id="UP000235786">
    <property type="component" value="Unassembled WGS sequence"/>
</dbReference>
<feature type="chain" id="PRO_5014425460" description="Cupredoxin" evidence="3">
    <location>
        <begin position="19"/>
        <end position="239"/>
    </location>
</feature>
<evidence type="ECO:0000256" key="2">
    <source>
        <dbReference type="SAM" id="Phobius"/>
    </source>
</evidence>
<proteinExistence type="predicted"/>
<keyword evidence="3" id="KW-0732">Signal</keyword>
<keyword evidence="2" id="KW-1133">Transmembrane helix</keyword>
<keyword evidence="5" id="KW-1185">Reference proteome</keyword>
<dbReference type="PANTHER" id="PTHR34883:SF17">
    <property type="entry name" value="CUPREDOXIN"/>
    <property type="match status" value="1"/>
</dbReference>
<name>A0A2J6S575_HYAVF</name>
<dbReference type="SUPFAM" id="SSF49503">
    <property type="entry name" value="Cupredoxins"/>
    <property type="match status" value="1"/>
</dbReference>
<feature type="compositionally biased region" description="Low complexity" evidence="1">
    <location>
        <begin position="201"/>
        <end position="212"/>
    </location>
</feature>
<dbReference type="CDD" id="cd00920">
    <property type="entry name" value="Cupredoxin"/>
    <property type="match status" value="1"/>
</dbReference>
<feature type="transmembrane region" description="Helical" evidence="2">
    <location>
        <begin position="219"/>
        <end position="238"/>
    </location>
</feature>
<accession>A0A2J6S575</accession>
<dbReference type="Gene3D" id="2.60.40.420">
    <property type="entry name" value="Cupredoxins - blue copper proteins"/>
    <property type="match status" value="1"/>
</dbReference>
<sequence length="239" mass="23697">MQFTTFALSALSIGSALAATTTSSAASTVGTSTSSSGQVVVHVVKVGNANGTLEYSPNNIKANVGDLVQFQFAPNNHTVTQSTFAQPCQPIALNSPGTVGFFSGFMPVALTATTTPTYTIPINNTTPIWIYCSQASHCQKGMVMVINENAATNKTLAAFQALAAQATVNLPGTATSVSSGTSGTSGTSSGSSGSGSGSGSGSTTTSAGSAKSTTSSSSIITVQASFVGAFVALVAVVLL</sequence>